<accession>A0A2V3ZUM0</accession>
<dbReference type="PANTHER" id="PTHR11014">
    <property type="entry name" value="PEPTIDASE M20 FAMILY MEMBER"/>
    <property type="match status" value="1"/>
</dbReference>
<evidence type="ECO:0000256" key="2">
    <source>
        <dbReference type="PIRSR" id="PIRSR005962-1"/>
    </source>
</evidence>
<dbReference type="SUPFAM" id="SSF55031">
    <property type="entry name" value="Bacterial exopeptidase dimerisation domain"/>
    <property type="match status" value="1"/>
</dbReference>
<dbReference type="Pfam" id="PF01546">
    <property type="entry name" value="Peptidase_M20"/>
    <property type="match status" value="1"/>
</dbReference>
<feature type="binding site" evidence="2">
    <location>
        <position position="92"/>
    </location>
    <ligand>
        <name>Mn(2+)</name>
        <dbReference type="ChEBI" id="CHEBI:29035"/>
        <label>2</label>
    </ligand>
</feature>
<keyword evidence="2" id="KW-0464">Manganese</keyword>
<feature type="binding site" evidence="2">
    <location>
        <position position="153"/>
    </location>
    <ligand>
        <name>Mn(2+)</name>
        <dbReference type="ChEBI" id="CHEBI:29035"/>
        <label>2</label>
    </ligand>
</feature>
<evidence type="ECO:0000313" key="5">
    <source>
        <dbReference type="Proteomes" id="UP000248079"/>
    </source>
</evidence>
<feature type="domain" description="Peptidase M20 dimerisation" evidence="3">
    <location>
        <begin position="174"/>
        <end position="311"/>
    </location>
</feature>
<protein>
    <submittedName>
        <fullName evidence="4">Amidohydrolase</fullName>
    </submittedName>
</protein>
<dbReference type="InterPro" id="IPR011650">
    <property type="entry name" value="Peptidase_M20_dimer"/>
</dbReference>
<reference evidence="4 5" key="1">
    <citation type="submission" date="2018-05" db="EMBL/GenBank/DDBJ databases">
        <title>Marinifilum breve JC075T sp. nov., a marine bacterium isolated from Yongle Blue Hole in the South China Sea.</title>
        <authorList>
            <person name="Fu T."/>
        </authorList>
    </citation>
    <scope>NUCLEOTIDE SEQUENCE [LARGE SCALE GENOMIC DNA]</scope>
    <source>
        <strain evidence="4 5">JC075</strain>
    </source>
</reference>
<evidence type="ECO:0000259" key="3">
    <source>
        <dbReference type="Pfam" id="PF07687"/>
    </source>
</evidence>
<dbReference type="GO" id="GO:0016787">
    <property type="term" value="F:hydrolase activity"/>
    <property type="evidence" value="ECO:0007669"/>
    <property type="project" value="UniProtKB-KW"/>
</dbReference>
<sequence>MNTKLVALRHQLHSQPELSNQEYKTAQTIVDFVEDYQPHEIIHLGDTGRAFVFKGVEAGKTTVFRAELDALPIEEKTRLKYASIYNGVAHACGHDGHMTILAGMAQQLSENPPRKGKVILLFQPAEEVEQGAKDVLFHPKFADLNPDYMFALHNVPGQETNTILLRRGSFSAASKGMTIRLNGKTSHAAEPEKGRNPAIAISKISRELNDLLNNKALFTDLTLLTFIYIRMGEQSFGTSAGSGEMGITLRSFENADMEVLTQKSEEIVNRIAAEENLECSIAYHEEFPATVNQDECVDMLHDLAEEHNLSYKYLDKPFKWSEDFGYFSQKYTCGFFGLGAGVDQAALHHPDYDFPDEIIETGLTIFTGLYQKINGE</sequence>
<dbReference type="AlphaFoldDB" id="A0A2V3ZUM0"/>
<comment type="cofactor">
    <cofactor evidence="2">
        <name>Mn(2+)</name>
        <dbReference type="ChEBI" id="CHEBI:29035"/>
    </cofactor>
    <text evidence="2">The Mn(2+) ion enhances activity.</text>
</comment>
<comment type="caution">
    <text evidence="4">The sequence shown here is derived from an EMBL/GenBank/DDBJ whole genome shotgun (WGS) entry which is preliminary data.</text>
</comment>
<dbReference type="InterPro" id="IPR036264">
    <property type="entry name" value="Bact_exopeptidase_dim_dom"/>
</dbReference>
<keyword evidence="1 4" id="KW-0378">Hydrolase</keyword>
<dbReference type="Proteomes" id="UP000248079">
    <property type="component" value="Unassembled WGS sequence"/>
</dbReference>
<dbReference type="PIRSF" id="PIRSF005962">
    <property type="entry name" value="Pept_M20D_amidohydro"/>
    <property type="match status" value="1"/>
</dbReference>
<feature type="binding site" evidence="2">
    <location>
        <position position="94"/>
    </location>
    <ligand>
        <name>Mn(2+)</name>
        <dbReference type="ChEBI" id="CHEBI:29035"/>
        <label>2</label>
    </ligand>
</feature>
<name>A0A2V3ZUM0_9BACT</name>
<proteinExistence type="predicted"/>
<feature type="binding site" evidence="2">
    <location>
        <position position="348"/>
    </location>
    <ligand>
        <name>Mn(2+)</name>
        <dbReference type="ChEBI" id="CHEBI:29035"/>
        <label>2</label>
    </ligand>
</feature>
<feature type="binding site" evidence="2">
    <location>
        <position position="127"/>
    </location>
    <ligand>
        <name>Mn(2+)</name>
        <dbReference type="ChEBI" id="CHEBI:29035"/>
        <label>2</label>
    </ligand>
</feature>
<dbReference type="OrthoDB" id="9776731at2"/>
<dbReference type="SUPFAM" id="SSF53187">
    <property type="entry name" value="Zn-dependent exopeptidases"/>
    <property type="match status" value="1"/>
</dbReference>
<dbReference type="RefSeq" id="WP_110361876.1">
    <property type="nucleotide sequence ID" value="NZ_QFLI01000008.1"/>
</dbReference>
<dbReference type="GO" id="GO:0046872">
    <property type="term" value="F:metal ion binding"/>
    <property type="evidence" value="ECO:0007669"/>
    <property type="project" value="UniProtKB-KW"/>
</dbReference>
<keyword evidence="2" id="KW-0479">Metal-binding</keyword>
<keyword evidence="5" id="KW-1185">Reference proteome</keyword>
<dbReference type="PANTHER" id="PTHR11014:SF169">
    <property type="entry name" value="CLAN MH, FAMILY M20, PEPTIDASE T-LIKE METALLOPEPTIDASE"/>
    <property type="match status" value="1"/>
</dbReference>
<dbReference type="EMBL" id="QFLI01000008">
    <property type="protein sequence ID" value="PXX97944.1"/>
    <property type="molecule type" value="Genomic_DNA"/>
</dbReference>
<dbReference type="InterPro" id="IPR002933">
    <property type="entry name" value="Peptidase_M20"/>
</dbReference>
<gene>
    <name evidence="4" type="ORF">DF185_16530</name>
</gene>
<dbReference type="InterPro" id="IPR017439">
    <property type="entry name" value="Amidohydrolase"/>
</dbReference>
<evidence type="ECO:0000313" key="4">
    <source>
        <dbReference type="EMBL" id="PXX97944.1"/>
    </source>
</evidence>
<organism evidence="4 5">
    <name type="scientific">Marinifilum breve</name>
    <dbReference type="NCBI Taxonomy" id="2184082"/>
    <lineage>
        <taxon>Bacteria</taxon>
        <taxon>Pseudomonadati</taxon>
        <taxon>Bacteroidota</taxon>
        <taxon>Bacteroidia</taxon>
        <taxon>Marinilabiliales</taxon>
        <taxon>Marinifilaceae</taxon>
    </lineage>
</organism>
<dbReference type="NCBIfam" id="TIGR01891">
    <property type="entry name" value="amidohydrolases"/>
    <property type="match status" value="1"/>
</dbReference>
<evidence type="ECO:0000256" key="1">
    <source>
        <dbReference type="ARBA" id="ARBA00022801"/>
    </source>
</evidence>
<dbReference type="Gene3D" id="3.40.630.10">
    <property type="entry name" value="Zn peptidases"/>
    <property type="match status" value="1"/>
</dbReference>
<dbReference type="Pfam" id="PF07687">
    <property type="entry name" value="M20_dimer"/>
    <property type="match status" value="1"/>
</dbReference>
<dbReference type="Gene3D" id="3.30.70.360">
    <property type="match status" value="1"/>
</dbReference>